<evidence type="ECO:0000256" key="4">
    <source>
        <dbReference type="SAM" id="MobiDB-lite"/>
    </source>
</evidence>
<feature type="compositionally biased region" description="Low complexity" evidence="4">
    <location>
        <begin position="75"/>
        <end position="86"/>
    </location>
</feature>
<dbReference type="PANTHER" id="PTHR15837">
    <property type="entry name" value="RAN GUANINE NUCLEOTIDE RELEASE FACTOR"/>
    <property type="match status" value="1"/>
</dbReference>
<protein>
    <recommendedName>
        <fullName evidence="7">Mog1p/PsbP-like protein</fullName>
    </recommendedName>
</protein>
<keyword evidence="2" id="KW-0813">Transport</keyword>
<evidence type="ECO:0000256" key="1">
    <source>
        <dbReference type="ARBA" id="ARBA00010307"/>
    </source>
</evidence>
<evidence type="ECO:0000256" key="2">
    <source>
        <dbReference type="ARBA" id="ARBA00022448"/>
    </source>
</evidence>
<sequence length="207" mass="23093">MTTTYTPHPLYGGAIKGLIPNNWIDASTLRQIPDHQELYLSPTTLSTLIYEINEYVPTSTSLSTLTNYPHLLPPTQSQSQSQSTEQESLDRAAIIYHLHDLLDEGDELEIIKPPARIHLTKVSSGRGYTGCAVFKSKSKSKGKETTTTKCCFLVVRLEEQETDLVIWGNVPGEELGGEELMREEEVMGGLVGELVRELEVVEWDLFG</sequence>
<feature type="region of interest" description="Disordered" evidence="4">
    <location>
        <begin position="67"/>
        <end position="86"/>
    </location>
</feature>
<keyword evidence="6" id="KW-1185">Reference proteome</keyword>
<comment type="similarity">
    <text evidence="1">Belongs to the MOG1 family.</text>
</comment>
<evidence type="ECO:0000256" key="3">
    <source>
        <dbReference type="ARBA" id="ARBA00022927"/>
    </source>
</evidence>
<organism evidence="5 6">
    <name type="scientific">Aspergillus carbonarius (strain ITEM 5010)</name>
    <dbReference type="NCBI Taxonomy" id="602072"/>
    <lineage>
        <taxon>Eukaryota</taxon>
        <taxon>Fungi</taxon>
        <taxon>Dikarya</taxon>
        <taxon>Ascomycota</taxon>
        <taxon>Pezizomycotina</taxon>
        <taxon>Eurotiomycetes</taxon>
        <taxon>Eurotiomycetidae</taxon>
        <taxon>Eurotiales</taxon>
        <taxon>Aspergillaceae</taxon>
        <taxon>Aspergillus</taxon>
        <taxon>Aspergillus subgen. Circumdati</taxon>
    </lineage>
</organism>
<reference evidence="6" key="1">
    <citation type="journal article" date="2017" name="Genome Biol.">
        <title>Comparative genomics reveals high biological diversity and specific adaptations in the industrially and medically important fungal genus Aspergillus.</title>
        <authorList>
            <person name="de Vries R.P."/>
            <person name="Riley R."/>
            <person name="Wiebenga A."/>
            <person name="Aguilar-Osorio G."/>
            <person name="Amillis S."/>
            <person name="Uchima C.A."/>
            <person name="Anderluh G."/>
            <person name="Asadollahi M."/>
            <person name="Askin M."/>
            <person name="Barry K."/>
            <person name="Battaglia E."/>
            <person name="Bayram O."/>
            <person name="Benocci T."/>
            <person name="Braus-Stromeyer S.A."/>
            <person name="Caldana C."/>
            <person name="Canovas D."/>
            <person name="Cerqueira G.C."/>
            <person name="Chen F."/>
            <person name="Chen W."/>
            <person name="Choi C."/>
            <person name="Clum A."/>
            <person name="Dos Santos R.A."/>
            <person name="Damasio A.R."/>
            <person name="Diallinas G."/>
            <person name="Emri T."/>
            <person name="Fekete E."/>
            <person name="Flipphi M."/>
            <person name="Freyberg S."/>
            <person name="Gallo A."/>
            <person name="Gournas C."/>
            <person name="Habgood R."/>
            <person name="Hainaut M."/>
            <person name="Harispe M.L."/>
            <person name="Henrissat B."/>
            <person name="Hilden K.S."/>
            <person name="Hope R."/>
            <person name="Hossain A."/>
            <person name="Karabika E."/>
            <person name="Karaffa L."/>
            <person name="Karanyi Z."/>
            <person name="Krasevec N."/>
            <person name="Kuo A."/>
            <person name="Kusch H."/>
            <person name="LaButti K."/>
            <person name="Lagendijk E.L."/>
            <person name="Lapidus A."/>
            <person name="Levasseur A."/>
            <person name="Lindquist E."/>
            <person name="Lipzen A."/>
            <person name="Logrieco A.F."/>
            <person name="MacCabe A."/>
            <person name="Maekelae M.R."/>
            <person name="Malavazi I."/>
            <person name="Melin P."/>
            <person name="Meyer V."/>
            <person name="Mielnichuk N."/>
            <person name="Miskei M."/>
            <person name="Molnar A.P."/>
            <person name="Mule G."/>
            <person name="Ngan C.Y."/>
            <person name="Orejas M."/>
            <person name="Orosz E."/>
            <person name="Ouedraogo J.P."/>
            <person name="Overkamp K.M."/>
            <person name="Park H.-S."/>
            <person name="Perrone G."/>
            <person name="Piumi F."/>
            <person name="Punt P.J."/>
            <person name="Ram A.F."/>
            <person name="Ramon A."/>
            <person name="Rauscher S."/>
            <person name="Record E."/>
            <person name="Riano-Pachon D.M."/>
            <person name="Robert V."/>
            <person name="Roehrig J."/>
            <person name="Ruller R."/>
            <person name="Salamov A."/>
            <person name="Salih N.S."/>
            <person name="Samson R.A."/>
            <person name="Sandor E."/>
            <person name="Sanguinetti M."/>
            <person name="Schuetze T."/>
            <person name="Sepcic K."/>
            <person name="Shelest E."/>
            <person name="Sherlock G."/>
            <person name="Sophianopoulou V."/>
            <person name="Squina F.M."/>
            <person name="Sun H."/>
            <person name="Susca A."/>
            <person name="Todd R.B."/>
            <person name="Tsang A."/>
            <person name="Unkles S.E."/>
            <person name="van de Wiele N."/>
            <person name="van Rossen-Uffink D."/>
            <person name="Oliveira J.V."/>
            <person name="Vesth T.C."/>
            <person name="Visser J."/>
            <person name="Yu J.-H."/>
            <person name="Zhou M."/>
            <person name="Andersen M.R."/>
            <person name="Archer D.B."/>
            <person name="Baker S.E."/>
            <person name="Benoit I."/>
            <person name="Brakhage A.A."/>
            <person name="Braus G.H."/>
            <person name="Fischer R."/>
            <person name="Frisvad J.C."/>
            <person name="Goldman G.H."/>
            <person name="Houbraken J."/>
            <person name="Oakley B."/>
            <person name="Pocsi I."/>
            <person name="Scazzocchio C."/>
            <person name="Seiboth B."/>
            <person name="vanKuyk P.A."/>
            <person name="Wortman J."/>
            <person name="Dyer P.S."/>
            <person name="Grigoriev I.V."/>
        </authorList>
    </citation>
    <scope>NUCLEOTIDE SEQUENCE [LARGE SCALE GENOMIC DNA]</scope>
    <source>
        <strain evidence="6">ITEM 5010</strain>
    </source>
</reference>
<evidence type="ECO:0008006" key="7">
    <source>
        <dbReference type="Google" id="ProtNLM"/>
    </source>
</evidence>
<dbReference type="InterPro" id="IPR007681">
    <property type="entry name" value="Mog1"/>
</dbReference>
<dbReference type="STRING" id="602072.A0A1R3S162"/>
<name>A0A1R3S162_ASPC5</name>
<dbReference type="Proteomes" id="UP000188318">
    <property type="component" value="Unassembled WGS sequence"/>
</dbReference>
<evidence type="ECO:0000313" key="6">
    <source>
        <dbReference type="Proteomes" id="UP000188318"/>
    </source>
</evidence>
<keyword evidence="3" id="KW-0653">Protein transport</keyword>
<dbReference type="EMBL" id="KV907493">
    <property type="protein sequence ID" value="OOG00432.1"/>
    <property type="molecule type" value="Genomic_DNA"/>
</dbReference>
<dbReference type="VEuPathDB" id="FungiDB:ASPCADRAFT_502743"/>
<dbReference type="Pfam" id="PF04603">
    <property type="entry name" value="Mog1"/>
    <property type="match status" value="1"/>
</dbReference>
<accession>A0A1R3S162</accession>
<dbReference type="OMA" id="CHFLLVR"/>
<dbReference type="PANTHER" id="PTHR15837:SF0">
    <property type="entry name" value="RAN GUANINE NUCLEOTIDE RELEASE FACTOR"/>
    <property type="match status" value="1"/>
</dbReference>
<proteinExistence type="inferred from homology"/>
<dbReference type="InterPro" id="IPR016123">
    <property type="entry name" value="Mog1/PsbP_a/b/a-sand"/>
</dbReference>
<evidence type="ECO:0000313" key="5">
    <source>
        <dbReference type="EMBL" id="OOG00432.1"/>
    </source>
</evidence>
<dbReference type="GO" id="GO:0005085">
    <property type="term" value="F:guanyl-nucleotide exchange factor activity"/>
    <property type="evidence" value="ECO:0007669"/>
    <property type="project" value="TreeGrafter"/>
</dbReference>
<dbReference type="OrthoDB" id="10255285at2759"/>
<dbReference type="AlphaFoldDB" id="A0A1R3S162"/>
<gene>
    <name evidence="5" type="ORF">ASPCADRAFT_502743</name>
</gene>
<dbReference type="GO" id="GO:0005634">
    <property type="term" value="C:nucleus"/>
    <property type="evidence" value="ECO:0007669"/>
    <property type="project" value="TreeGrafter"/>
</dbReference>
<dbReference type="GO" id="GO:0031267">
    <property type="term" value="F:small GTPase binding"/>
    <property type="evidence" value="ECO:0007669"/>
    <property type="project" value="TreeGrafter"/>
</dbReference>
<dbReference type="SUPFAM" id="SSF55724">
    <property type="entry name" value="Mog1p/PsbP-like"/>
    <property type="match status" value="1"/>
</dbReference>
<dbReference type="GO" id="GO:0006606">
    <property type="term" value="P:protein import into nucleus"/>
    <property type="evidence" value="ECO:0007669"/>
    <property type="project" value="TreeGrafter"/>
</dbReference>
<dbReference type="Gene3D" id="3.40.1000.10">
    <property type="entry name" value="Mog1/PsbP, alpha/beta/alpha sandwich"/>
    <property type="match status" value="1"/>
</dbReference>